<feature type="transmembrane region" description="Helical" evidence="1">
    <location>
        <begin position="74"/>
        <end position="93"/>
    </location>
</feature>
<sequence>MAELSPTRLILMRGLYVVLALALIFLHLLPLDTAPRRWAGPDLLVALTFAWVMLRPDHVPVLSVAVVMLLADLVFQRPPGLMAALVLLGVEYLRNRAVTHRGAGFAREWVTVALVMAALFAADRVALTVLNVPRAQLGLGMMRTGLTIAIYPFVVLFCRTVLGLRRPQPGETIATGTRR</sequence>
<name>A0A1H5RUM6_9RHOB</name>
<proteinExistence type="predicted"/>
<dbReference type="Proteomes" id="UP000236742">
    <property type="component" value="Unassembled WGS sequence"/>
</dbReference>
<dbReference type="AlphaFoldDB" id="A0A1H5RUM6"/>
<dbReference type="RefSeq" id="WP_104006221.1">
    <property type="nucleotide sequence ID" value="NZ_FNVD01000001.1"/>
</dbReference>
<keyword evidence="1" id="KW-0812">Transmembrane</keyword>
<dbReference type="OrthoDB" id="7629477at2"/>
<keyword evidence="1" id="KW-0472">Membrane</keyword>
<dbReference type="EMBL" id="FNVD01000001">
    <property type="protein sequence ID" value="SEF42036.1"/>
    <property type="molecule type" value="Genomic_DNA"/>
</dbReference>
<keyword evidence="3" id="KW-1185">Reference proteome</keyword>
<keyword evidence="1" id="KW-1133">Transmembrane helix</keyword>
<protein>
    <submittedName>
        <fullName evidence="2">Rod shape-determining protein MreD</fullName>
    </submittedName>
</protein>
<reference evidence="2 3" key="1">
    <citation type="submission" date="2016-10" db="EMBL/GenBank/DDBJ databases">
        <authorList>
            <person name="de Groot N.N."/>
        </authorList>
    </citation>
    <scope>NUCLEOTIDE SEQUENCE [LARGE SCALE GENOMIC DNA]</scope>
    <source>
        <strain evidence="2 3">DSM 23413</strain>
    </source>
</reference>
<gene>
    <name evidence="2" type="ORF">SAMN05421751_101174</name>
</gene>
<organism evidence="2 3">
    <name type="scientific">Jhaorihella thermophila</name>
    <dbReference type="NCBI Taxonomy" id="488547"/>
    <lineage>
        <taxon>Bacteria</taxon>
        <taxon>Pseudomonadati</taxon>
        <taxon>Pseudomonadota</taxon>
        <taxon>Alphaproteobacteria</taxon>
        <taxon>Rhodobacterales</taxon>
        <taxon>Paracoccaceae</taxon>
        <taxon>Jhaorihella</taxon>
    </lineage>
</organism>
<evidence type="ECO:0000313" key="3">
    <source>
        <dbReference type="Proteomes" id="UP000236742"/>
    </source>
</evidence>
<feature type="transmembrane region" description="Helical" evidence="1">
    <location>
        <begin position="12"/>
        <end position="31"/>
    </location>
</feature>
<feature type="transmembrane region" description="Helical" evidence="1">
    <location>
        <begin position="142"/>
        <end position="162"/>
    </location>
</feature>
<accession>A0A1H5RUM6</accession>
<evidence type="ECO:0000256" key="1">
    <source>
        <dbReference type="SAM" id="Phobius"/>
    </source>
</evidence>
<feature type="transmembrane region" description="Helical" evidence="1">
    <location>
        <begin position="105"/>
        <end position="122"/>
    </location>
</feature>
<evidence type="ECO:0000313" key="2">
    <source>
        <dbReference type="EMBL" id="SEF42036.1"/>
    </source>
</evidence>